<reference evidence="2" key="1">
    <citation type="submission" date="2013-11" db="EMBL/GenBank/DDBJ databases">
        <title>The Genome Sequence of Phytophthora parasitica IAC_01/95.</title>
        <authorList>
            <consortium name="The Broad Institute Genomics Platform"/>
            <person name="Russ C."/>
            <person name="Tyler B."/>
            <person name="Panabieres F."/>
            <person name="Shan W."/>
            <person name="Tripathy S."/>
            <person name="Grunwald N."/>
            <person name="Machado M."/>
            <person name="Johnson C.S."/>
            <person name="Arredondo F."/>
            <person name="Hong C."/>
            <person name="Coffey M."/>
            <person name="Young S.K."/>
            <person name="Zeng Q."/>
            <person name="Gargeya S."/>
            <person name="Fitzgerald M."/>
            <person name="Abouelleil A."/>
            <person name="Alvarado L."/>
            <person name="Chapman S.B."/>
            <person name="Gainer-Dewar J."/>
            <person name="Goldberg J."/>
            <person name="Griggs A."/>
            <person name="Gujja S."/>
            <person name="Hansen M."/>
            <person name="Howarth C."/>
            <person name="Imamovic A."/>
            <person name="Ireland A."/>
            <person name="Larimer J."/>
            <person name="McCowan C."/>
            <person name="Murphy C."/>
            <person name="Pearson M."/>
            <person name="Poon T.W."/>
            <person name="Priest M."/>
            <person name="Roberts A."/>
            <person name="Saif S."/>
            <person name="Shea T."/>
            <person name="Sykes S."/>
            <person name="Wortman J."/>
            <person name="Nusbaum C."/>
            <person name="Birren B."/>
        </authorList>
    </citation>
    <scope>NUCLEOTIDE SEQUENCE [LARGE SCALE GENOMIC DNA]</scope>
    <source>
        <strain evidence="2">IAC_01/95</strain>
    </source>
</reference>
<feature type="non-terminal residue" evidence="2">
    <location>
        <position position="1"/>
    </location>
</feature>
<evidence type="ECO:0000313" key="2">
    <source>
        <dbReference type="EMBL" id="ETM55463.1"/>
    </source>
</evidence>
<name>W2P5F4_PHYNI</name>
<sequence length="263" mass="28582">AMAEEGGTKKNTEKKKTATRGKAWGEDEVHVLISAWKSATLRSMPVGSTAKMLNQVIYNEYLGRLANRKAVETGSVTLSADEFKTACATEGPEGGLDVCDSAFRPLSLRSTEAKVASLKQSFSLISDHNNGSLVGSTGRPAWFQQSQEECAAVLKKWKRVAFSEASYTLLSDVFEDDPSINAISGGVSLGSGKRSSKNTSSVSGSAQKKRKTEDLAKAMQAIMDGAVNNMRAIAAEDQEHFIQHQKEENERNRELLRTLFGKE</sequence>
<feature type="compositionally biased region" description="Polar residues" evidence="1">
    <location>
        <begin position="197"/>
        <end position="206"/>
    </location>
</feature>
<feature type="region of interest" description="Disordered" evidence="1">
    <location>
        <begin position="1"/>
        <end position="21"/>
    </location>
</feature>
<feature type="region of interest" description="Disordered" evidence="1">
    <location>
        <begin position="186"/>
        <end position="214"/>
    </location>
</feature>
<proteinExistence type="predicted"/>
<dbReference type="EMBL" id="KI690697">
    <property type="protein sequence ID" value="ETM55463.1"/>
    <property type="molecule type" value="Genomic_DNA"/>
</dbReference>
<protein>
    <submittedName>
        <fullName evidence="2">Uncharacterized protein</fullName>
    </submittedName>
</protein>
<organism evidence="2">
    <name type="scientific">Phytophthora nicotianae</name>
    <name type="common">Potato buckeye rot agent</name>
    <name type="synonym">Phytophthora parasitica</name>
    <dbReference type="NCBI Taxonomy" id="4792"/>
    <lineage>
        <taxon>Eukaryota</taxon>
        <taxon>Sar</taxon>
        <taxon>Stramenopiles</taxon>
        <taxon>Oomycota</taxon>
        <taxon>Peronosporomycetes</taxon>
        <taxon>Peronosporales</taxon>
        <taxon>Peronosporaceae</taxon>
        <taxon>Phytophthora</taxon>
    </lineage>
</organism>
<dbReference type="Proteomes" id="UP000054532">
    <property type="component" value="Unassembled WGS sequence"/>
</dbReference>
<dbReference type="VEuPathDB" id="FungiDB:PPTG_20483"/>
<accession>W2P5F4</accession>
<gene>
    <name evidence="2" type="ORF">L914_01314</name>
</gene>
<evidence type="ECO:0000256" key="1">
    <source>
        <dbReference type="SAM" id="MobiDB-lite"/>
    </source>
</evidence>
<dbReference type="AlphaFoldDB" id="W2P5F4"/>
<feature type="compositionally biased region" description="Basic and acidic residues" evidence="1">
    <location>
        <begin position="1"/>
        <end position="16"/>
    </location>
</feature>